<protein>
    <submittedName>
        <fullName evidence="3">Uncharacterized protein</fullName>
    </submittedName>
</protein>
<gene>
    <name evidence="3" type="ORF">KEC54_09260</name>
</gene>
<keyword evidence="2" id="KW-0472">Membrane</keyword>
<keyword evidence="2" id="KW-0812">Transmembrane</keyword>
<sequence length="81" mass="8925">MWSRTAKRHREAQVYRNETDRFAPRNSSPPFQGLAMIATDNALRQPTAETRTGPSFAAALFGFLGSTVATTMVMFLLSSSV</sequence>
<feature type="transmembrane region" description="Helical" evidence="2">
    <location>
        <begin position="56"/>
        <end position="77"/>
    </location>
</feature>
<name>A0AAX3WRJ0_METEX</name>
<proteinExistence type="predicted"/>
<dbReference type="Proteomes" id="UP001223720">
    <property type="component" value="Chromosome"/>
</dbReference>
<evidence type="ECO:0000256" key="2">
    <source>
        <dbReference type="SAM" id="Phobius"/>
    </source>
</evidence>
<evidence type="ECO:0000256" key="1">
    <source>
        <dbReference type="SAM" id="MobiDB-lite"/>
    </source>
</evidence>
<dbReference type="AlphaFoldDB" id="A0AAX3WRJ0"/>
<feature type="compositionally biased region" description="Basic and acidic residues" evidence="1">
    <location>
        <begin position="11"/>
        <end position="23"/>
    </location>
</feature>
<feature type="region of interest" description="Disordered" evidence="1">
    <location>
        <begin position="1"/>
        <end position="28"/>
    </location>
</feature>
<keyword evidence="2" id="KW-1133">Transmembrane helix</keyword>
<evidence type="ECO:0000313" key="3">
    <source>
        <dbReference type="EMBL" id="WHQ72872.1"/>
    </source>
</evidence>
<dbReference type="RefSeq" id="WP_283536366.1">
    <property type="nucleotide sequence ID" value="NZ_CP073633.1"/>
</dbReference>
<organism evidence="3 4">
    <name type="scientific">Methylorubrum extorquens</name>
    <name type="common">Methylobacterium dichloromethanicum</name>
    <name type="synonym">Methylobacterium extorquens</name>
    <dbReference type="NCBI Taxonomy" id="408"/>
    <lineage>
        <taxon>Bacteria</taxon>
        <taxon>Pseudomonadati</taxon>
        <taxon>Pseudomonadota</taxon>
        <taxon>Alphaproteobacteria</taxon>
        <taxon>Hyphomicrobiales</taxon>
        <taxon>Methylobacteriaceae</taxon>
        <taxon>Methylorubrum</taxon>
    </lineage>
</organism>
<dbReference type="EMBL" id="CP073633">
    <property type="protein sequence ID" value="WHQ72872.1"/>
    <property type="molecule type" value="Genomic_DNA"/>
</dbReference>
<accession>A0AAX3WRJ0</accession>
<evidence type="ECO:0000313" key="4">
    <source>
        <dbReference type="Proteomes" id="UP001223720"/>
    </source>
</evidence>
<reference evidence="3" key="1">
    <citation type="journal article" date="2022" name="Biotechnol. Bioprocess Eng.">
        <title>Pan-genome Analysis Reveals Comparative Genomic Features of Central Metabolic Pathways in Methylorubrum extorquens.</title>
        <authorList>
            <person name="Lee G.M."/>
            <person name="Scott-Nevros Z.K."/>
            <person name="Lee S.-M."/>
            <person name="Kim D."/>
        </authorList>
    </citation>
    <scope>NUCLEOTIDE SEQUENCE</scope>
    <source>
        <strain evidence="3">ATCC 55366</strain>
    </source>
</reference>
<feature type="compositionally biased region" description="Basic residues" evidence="1">
    <location>
        <begin position="1"/>
        <end position="10"/>
    </location>
</feature>